<sequence length="55" mass="6161">MQTRPEHRNQNHFVCEVAVLFVPSTLLKGTGLPTLARCIRMSRAGEEKTLLVSSH</sequence>
<protein>
    <submittedName>
        <fullName evidence="1">Uncharacterized protein</fullName>
    </submittedName>
</protein>
<evidence type="ECO:0000313" key="1">
    <source>
        <dbReference type="EMBL" id="CAA9322570.1"/>
    </source>
</evidence>
<accession>A0A6J4L5B3</accession>
<dbReference type="AlphaFoldDB" id="A0A6J4L5B3"/>
<organism evidence="1">
    <name type="scientific">uncultured Chloroflexia bacterium</name>
    <dbReference type="NCBI Taxonomy" id="1672391"/>
    <lineage>
        <taxon>Bacteria</taxon>
        <taxon>Bacillati</taxon>
        <taxon>Chloroflexota</taxon>
        <taxon>Chloroflexia</taxon>
        <taxon>environmental samples</taxon>
    </lineage>
</organism>
<gene>
    <name evidence="1" type="ORF">AVDCRST_MAG93-5814</name>
</gene>
<reference evidence="1" key="1">
    <citation type="submission" date="2020-02" db="EMBL/GenBank/DDBJ databases">
        <authorList>
            <person name="Meier V. D."/>
        </authorList>
    </citation>
    <scope>NUCLEOTIDE SEQUENCE</scope>
    <source>
        <strain evidence="1">AVDCRST_MAG93</strain>
    </source>
</reference>
<proteinExistence type="predicted"/>
<name>A0A6J4L5B3_9CHLR</name>
<dbReference type="EMBL" id="CADCTR010001958">
    <property type="protein sequence ID" value="CAA9322570.1"/>
    <property type="molecule type" value="Genomic_DNA"/>
</dbReference>